<evidence type="ECO:0000256" key="1">
    <source>
        <dbReference type="ARBA" id="ARBA00022737"/>
    </source>
</evidence>
<reference evidence="5" key="1">
    <citation type="submission" date="2017-04" db="EMBL/GenBank/DDBJ databases">
        <title>Function of individual gut microbiota members based on whole genome sequencing of pure cultures obtained from chicken caecum.</title>
        <authorList>
            <person name="Medvecky M."/>
            <person name="Cejkova D."/>
            <person name="Polansky O."/>
            <person name="Karasova D."/>
            <person name="Kubasova T."/>
            <person name="Cizek A."/>
            <person name="Rychlik I."/>
        </authorList>
    </citation>
    <scope>NUCLEOTIDE SEQUENCE [LARGE SCALE GENOMIC DNA]</scope>
    <source>
        <strain evidence="5">An180</strain>
    </source>
</reference>
<dbReference type="AlphaFoldDB" id="A0A1Y4LCK4"/>
<sequence>MKQPLVKCSFAAVLAAAMLSPTALAAGLDSFVPQASYTNATFSDVPANAWYAENVASAYELGLMQGSGAGQFNPSGRLTVGEMLALVCRVHAIYHTGSASFTTSNPWYAVYVDYAVQNGIVKNANTLNCDAPATRAQFAAALSAALPDEALAARNDIADGAIPDVPMSAANADAIYRLYRAGVLTGNDSAGTFTPSASIERSAVAALVTRAVNPDLRQQVSLQQAPALDFSVYWVNNIQAPYAYEFRSDGTVVSYSADPAAPLDPSKFQKSQTSQYRIEGNHMILTYSGGFQTTLELITPETLAAMGESILEELPAGTPFFYETSFVPTDAPEQAFYLVPSTRAVQPQNSQSKPSTTLKDGDRLTLTGVLTQETETAPNGWTFTYYVLRLDTPHTFTMSDEGTFTVDRVQLKFARDNMQSMIGKQITVSGSAFFGHTAYHITPIVLQDVTV</sequence>
<keyword evidence="1" id="KW-0677">Repeat</keyword>
<evidence type="ECO:0000313" key="4">
    <source>
        <dbReference type="EMBL" id="OUP53229.1"/>
    </source>
</evidence>
<evidence type="ECO:0000259" key="3">
    <source>
        <dbReference type="PROSITE" id="PS51272"/>
    </source>
</evidence>
<gene>
    <name evidence="4" type="ORF">B5F17_06560</name>
</gene>
<evidence type="ECO:0000256" key="2">
    <source>
        <dbReference type="SAM" id="SignalP"/>
    </source>
</evidence>
<feature type="signal peptide" evidence="2">
    <location>
        <begin position="1"/>
        <end position="25"/>
    </location>
</feature>
<dbReference type="InterPro" id="IPR027826">
    <property type="entry name" value="DUF4431"/>
</dbReference>
<comment type="caution">
    <text evidence="4">The sequence shown here is derived from an EMBL/GenBank/DDBJ whole genome shotgun (WGS) entry which is preliminary data.</text>
</comment>
<name>A0A1Y4LCK4_9FIRM</name>
<organism evidence="4 5">
    <name type="scientific">Butyricicoccus pullicaecorum</name>
    <dbReference type="NCBI Taxonomy" id="501571"/>
    <lineage>
        <taxon>Bacteria</taxon>
        <taxon>Bacillati</taxon>
        <taxon>Bacillota</taxon>
        <taxon>Clostridia</taxon>
        <taxon>Eubacteriales</taxon>
        <taxon>Butyricicoccaceae</taxon>
        <taxon>Butyricicoccus</taxon>
    </lineage>
</organism>
<protein>
    <recommendedName>
        <fullName evidence="3">SLH domain-containing protein</fullName>
    </recommendedName>
</protein>
<feature type="chain" id="PRO_5012079481" description="SLH domain-containing protein" evidence="2">
    <location>
        <begin position="26"/>
        <end position="451"/>
    </location>
</feature>
<dbReference type="Pfam" id="PF00395">
    <property type="entry name" value="SLH"/>
    <property type="match status" value="2"/>
</dbReference>
<accession>A0A1Y4LCK4</accession>
<feature type="domain" description="SLH" evidence="3">
    <location>
        <begin position="158"/>
        <end position="222"/>
    </location>
</feature>
<proteinExistence type="predicted"/>
<dbReference type="EMBL" id="NFKK01000005">
    <property type="protein sequence ID" value="OUP53229.1"/>
    <property type="molecule type" value="Genomic_DNA"/>
</dbReference>
<dbReference type="PROSITE" id="PS51272">
    <property type="entry name" value="SLH"/>
    <property type="match status" value="2"/>
</dbReference>
<dbReference type="Pfam" id="PF14485">
    <property type="entry name" value="DUF4431"/>
    <property type="match status" value="1"/>
</dbReference>
<dbReference type="InterPro" id="IPR001119">
    <property type="entry name" value="SLH_dom"/>
</dbReference>
<evidence type="ECO:0000313" key="5">
    <source>
        <dbReference type="Proteomes" id="UP000195897"/>
    </source>
</evidence>
<keyword evidence="2" id="KW-0732">Signal</keyword>
<feature type="domain" description="SLH" evidence="3">
    <location>
        <begin position="38"/>
        <end position="101"/>
    </location>
</feature>
<dbReference type="Proteomes" id="UP000195897">
    <property type="component" value="Unassembled WGS sequence"/>
</dbReference>
<dbReference type="RefSeq" id="WP_087372116.1">
    <property type="nucleotide sequence ID" value="NZ_NFKK01000005.1"/>
</dbReference>